<dbReference type="PANTHER" id="PTHR30023">
    <property type="entry name" value="D-ALANYL-D-ALANINE CARBOXYPEPTIDASE"/>
    <property type="match status" value="1"/>
</dbReference>
<dbReference type="EMBL" id="AQQR01000004">
    <property type="protein sequence ID" value="OWU73258.1"/>
    <property type="molecule type" value="Genomic_DNA"/>
</dbReference>
<keyword evidence="4" id="KW-0645">Protease</keyword>
<proteinExistence type="inferred from homology"/>
<protein>
    <submittedName>
        <fullName evidence="4">D-alanyl-D-alanine carboxypeptidase</fullName>
    </submittedName>
</protein>
<dbReference type="GO" id="GO:0000270">
    <property type="term" value="P:peptidoglycan metabolic process"/>
    <property type="evidence" value="ECO:0007669"/>
    <property type="project" value="TreeGrafter"/>
</dbReference>
<evidence type="ECO:0000256" key="2">
    <source>
        <dbReference type="ARBA" id="ARBA00022801"/>
    </source>
</evidence>
<comment type="similarity">
    <text evidence="1">Belongs to the peptidase S13 family.</text>
</comment>
<name>A0A225NLA9_9RHOB</name>
<comment type="caution">
    <text evidence="4">The sequence shown here is derived from an EMBL/GenBank/DDBJ whole genome shotgun (WGS) entry which is preliminary data.</text>
</comment>
<evidence type="ECO:0000313" key="4">
    <source>
        <dbReference type="EMBL" id="OWU73258.1"/>
    </source>
</evidence>
<reference evidence="4 5" key="1">
    <citation type="submission" date="2013-04" db="EMBL/GenBank/DDBJ databases">
        <title>Oceanicola sp. 22II1-22F33 Genome Sequencing.</title>
        <authorList>
            <person name="Lai Q."/>
            <person name="Li G."/>
            <person name="Shao Z."/>
        </authorList>
    </citation>
    <scope>NUCLEOTIDE SEQUENCE [LARGE SCALE GENOMIC DNA]</scope>
    <source>
        <strain evidence="4 5">22II1-22F33</strain>
    </source>
</reference>
<dbReference type="GO" id="GO:0006508">
    <property type="term" value="P:proteolysis"/>
    <property type="evidence" value="ECO:0007669"/>
    <property type="project" value="InterPro"/>
</dbReference>
<keyword evidence="2" id="KW-0378">Hydrolase</keyword>
<feature type="signal peptide" evidence="3">
    <location>
        <begin position="1"/>
        <end position="25"/>
    </location>
</feature>
<feature type="chain" id="PRO_5012307779" evidence="3">
    <location>
        <begin position="26"/>
        <end position="498"/>
    </location>
</feature>
<dbReference type="Gene3D" id="3.50.80.20">
    <property type="entry name" value="D-Ala-D-Ala carboxypeptidase C, peptidase S13"/>
    <property type="match status" value="1"/>
</dbReference>
<dbReference type="Proteomes" id="UP000215377">
    <property type="component" value="Unassembled WGS sequence"/>
</dbReference>
<dbReference type="PANTHER" id="PTHR30023:SF0">
    <property type="entry name" value="PENICILLIN-SENSITIVE CARBOXYPEPTIDASE A"/>
    <property type="match status" value="1"/>
</dbReference>
<organism evidence="4 5">
    <name type="scientific">Marinibacterium profundimaris</name>
    <dbReference type="NCBI Taxonomy" id="1679460"/>
    <lineage>
        <taxon>Bacteria</taxon>
        <taxon>Pseudomonadati</taxon>
        <taxon>Pseudomonadota</taxon>
        <taxon>Alphaproteobacteria</taxon>
        <taxon>Rhodobacterales</taxon>
        <taxon>Paracoccaceae</taxon>
        <taxon>Marinibacterium</taxon>
    </lineage>
</organism>
<dbReference type="InterPro" id="IPR000667">
    <property type="entry name" value="Peptidase_S13"/>
</dbReference>
<keyword evidence="5" id="KW-1185">Reference proteome</keyword>
<accession>A0A225NLA9</accession>
<dbReference type="RefSeq" id="WP_088649956.1">
    <property type="nucleotide sequence ID" value="NZ_AQQR01000004.1"/>
</dbReference>
<dbReference type="NCBIfam" id="TIGR00666">
    <property type="entry name" value="PBP4"/>
    <property type="match status" value="1"/>
</dbReference>
<evidence type="ECO:0000256" key="1">
    <source>
        <dbReference type="ARBA" id="ARBA00006096"/>
    </source>
</evidence>
<evidence type="ECO:0000313" key="5">
    <source>
        <dbReference type="Proteomes" id="UP000215377"/>
    </source>
</evidence>
<evidence type="ECO:0000256" key="3">
    <source>
        <dbReference type="SAM" id="SignalP"/>
    </source>
</evidence>
<dbReference type="AlphaFoldDB" id="A0A225NLA9"/>
<dbReference type="Gene3D" id="3.40.710.10">
    <property type="entry name" value="DD-peptidase/beta-lactamase superfamily"/>
    <property type="match status" value="2"/>
</dbReference>
<dbReference type="Pfam" id="PF02113">
    <property type="entry name" value="Peptidase_S13"/>
    <property type="match status" value="1"/>
</dbReference>
<sequence>MKRLVSRRFALTGGAALALCGPAFANAPSRSLRPVARGDDLLAITLGGVESLVAGYRLSGDVSLSVADVKTGLVLEDLNPARGLPPASVTKSLTALYALDALGPDYRFDTRLMATGPVQDGVLRGDLVLLGGGDPTLDTDALATMAANLKQAGIREVRGDFIVDEGLFPYVPTIDPEQLDHVGYSPAVSGIALNYNRVHFEWRLGGSGYAISMDARSDRYRPDVTMARMRVADRSLPVYTYADRDGIDDWTVARGALGNGGARWLPVRRPGAYAGDVFRTLARSHGIVLGPAQMRPGAGQGATELVVHRSDPLTRILRDMLKWSTNLTAEMVGLSATVARGGRPGSLADSARAMSDWAAAQLGMTGSLLVDHSGLGVDSRMTARDLTSALVTVRKAGKLRPLLKRIDLRDSQGRTVQNHPIKVDAKTGTLFFVSALAGFMTAQDGTELAFAILTADTDRRAQAVAAGSERPEGARGWNGTSKRMQSALIERWGLLYGS</sequence>
<dbReference type="PRINTS" id="PR00922">
    <property type="entry name" value="DADACBPTASE3"/>
</dbReference>
<keyword evidence="4" id="KW-0121">Carboxypeptidase</keyword>
<dbReference type="OrthoDB" id="5372081at2"/>
<gene>
    <name evidence="4" type="ORF">ATO3_11175</name>
</gene>
<dbReference type="GO" id="GO:0004185">
    <property type="term" value="F:serine-type carboxypeptidase activity"/>
    <property type="evidence" value="ECO:0007669"/>
    <property type="project" value="InterPro"/>
</dbReference>
<dbReference type="InterPro" id="IPR012338">
    <property type="entry name" value="Beta-lactam/transpept-like"/>
</dbReference>
<dbReference type="SUPFAM" id="SSF56601">
    <property type="entry name" value="beta-lactamase/transpeptidase-like"/>
    <property type="match status" value="1"/>
</dbReference>
<keyword evidence="3" id="KW-0732">Signal</keyword>